<dbReference type="InterPro" id="IPR002510">
    <property type="entry name" value="Metalloprtase-TldD/E_N"/>
</dbReference>
<dbReference type="Pfam" id="PF19289">
    <property type="entry name" value="PmbA_TldD_3rd"/>
    <property type="match status" value="1"/>
</dbReference>
<dbReference type="InterPro" id="IPR045569">
    <property type="entry name" value="Metalloprtase-TldD/E_C"/>
</dbReference>
<dbReference type="InterPro" id="IPR045570">
    <property type="entry name" value="Metalloprtase-TldD/E_cen_dom"/>
</dbReference>
<dbReference type="Proteomes" id="UP000669605">
    <property type="component" value="Unassembled WGS sequence"/>
</dbReference>
<keyword evidence="5" id="KW-0378">Hydrolase</keyword>
<sequence length="448" mass="48170">MPAVEFTHSRVELARIAEATLEHARMLGADAAEVSVSEGRGLSVTVRRGALETLEYHRDKGLSVTVYVGRRRGHANSSDMNREAIDRTVAAAVAIARLTAEDEAAGLPDENRLADPHTLPDLSLFHPWALEAESAIELARACESSALAVDERITNSEGATVSTQAHQFVLANSLGFLAGYPTTAHSFSCSVIAQDEAGMERDYWWDWRRDPLDLEPAELIGRSAGRRAIARLGARRIPTGTYPVVLDHTVSGSLLSHFVQAASGGALYRKASFLLDKLGERIFSPHVTILEDPFILKAPGSAPFDDEGVATARRTVVAEGVLQGWFLSTYSGRKLGLPSTGNAGGAHNLLVPPTHDSREALLREMGRGLLVTELMGHGVNPVTGDYSRGAAGFWVENGEITHPVSEITIAGNLLEMFGAIRGVANDARPCHRYRIGSTLVEAMQVAGE</sequence>
<name>A0ABX1QIA7_9PROT</name>
<evidence type="ECO:0000259" key="4">
    <source>
        <dbReference type="Pfam" id="PF19290"/>
    </source>
</evidence>
<comment type="caution">
    <text evidence="5">The sequence shown here is derived from an EMBL/GenBank/DDBJ whole genome shotgun (WGS) entry which is preliminary data.</text>
</comment>
<feature type="domain" description="Metalloprotease TldD/E N-terminal" evidence="2">
    <location>
        <begin position="32"/>
        <end position="96"/>
    </location>
</feature>
<evidence type="ECO:0000313" key="5">
    <source>
        <dbReference type="EMBL" id="NMH15773.1"/>
    </source>
</evidence>
<gene>
    <name evidence="5" type="primary">pmbA</name>
    <name evidence="5" type="ORF">GV368_01335</name>
</gene>
<dbReference type="Pfam" id="PF19290">
    <property type="entry name" value="PmbA_TldD_2nd"/>
    <property type="match status" value="1"/>
</dbReference>
<evidence type="ECO:0000259" key="2">
    <source>
        <dbReference type="Pfam" id="PF01523"/>
    </source>
</evidence>
<dbReference type="InterPro" id="IPR047657">
    <property type="entry name" value="PmbA"/>
</dbReference>
<dbReference type="PANTHER" id="PTHR43421">
    <property type="entry name" value="METALLOPROTEASE PMBA"/>
    <property type="match status" value="1"/>
</dbReference>
<comment type="similarity">
    <text evidence="1">Belongs to the peptidase U62 family.</text>
</comment>
<evidence type="ECO:0000313" key="6">
    <source>
        <dbReference type="Proteomes" id="UP000669605"/>
    </source>
</evidence>
<organism evidence="5 6">
    <name type="scientific">Tepidiphilus baoligensis</name>
    <dbReference type="NCBI Taxonomy" id="2698687"/>
    <lineage>
        <taxon>Bacteria</taxon>
        <taxon>Pseudomonadati</taxon>
        <taxon>Pseudomonadota</taxon>
        <taxon>Hydrogenophilia</taxon>
        <taxon>Hydrogenophilales</taxon>
        <taxon>Hydrogenophilaceae</taxon>
        <taxon>Tepidiphilus</taxon>
    </lineage>
</organism>
<keyword evidence="5" id="KW-0645">Protease</keyword>
<dbReference type="RefSeq" id="WP_169114797.1">
    <property type="nucleotide sequence ID" value="NZ_JAAAUB010000001.1"/>
</dbReference>
<evidence type="ECO:0000256" key="1">
    <source>
        <dbReference type="ARBA" id="ARBA00005836"/>
    </source>
</evidence>
<proteinExistence type="inferred from homology"/>
<dbReference type="InterPro" id="IPR036059">
    <property type="entry name" value="TldD/PmbA_sf"/>
</dbReference>
<feature type="domain" description="Metalloprotease TldD/E central" evidence="4">
    <location>
        <begin position="126"/>
        <end position="232"/>
    </location>
</feature>
<feature type="domain" description="Metalloprotease TldD/E C-terminal" evidence="3">
    <location>
        <begin position="239"/>
        <end position="447"/>
    </location>
</feature>
<protein>
    <submittedName>
        <fullName evidence="5">Metalloprotease PmbA</fullName>
    </submittedName>
</protein>
<dbReference type="InterPro" id="IPR035068">
    <property type="entry name" value="TldD/PmbA_N"/>
</dbReference>
<keyword evidence="5" id="KW-0482">Metalloprotease</keyword>
<dbReference type="GO" id="GO:0008237">
    <property type="term" value="F:metallopeptidase activity"/>
    <property type="evidence" value="ECO:0007669"/>
    <property type="project" value="UniProtKB-KW"/>
</dbReference>
<dbReference type="Pfam" id="PF01523">
    <property type="entry name" value="PmbA_TldD_1st"/>
    <property type="match status" value="1"/>
</dbReference>
<keyword evidence="6" id="KW-1185">Reference proteome</keyword>
<evidence type="ECO:0000259" key="3">
    <source>
        <dbReference type="Pfam" id="PF19289"/>
    </source>
</evidence>
<dbReference type="NCBIfam" id="NF008268">
    <property type="entry name" value="PRK11040.1"/>
    <property type="match status" value="1"/>
</dbReference>
<dbReference type="SUPFAM" id="SSF111283">
    <property type="entry name" value="Putative modulator of DNA gyrase, PmbA/TldD"/>
    <property type="match status" value="1"/>
</dbReference>
<dbReference type="PANTHER" id="PTHR43421:SF1">
    <property type="entry name" value="METALLOPROTEASE PMBA"/>
    <property type="match status" value="1"/>
</dbReference>
<dbReference type="EMBL" id="JAAAUB010000001">
    <property type="protein sequence ID" value="NMH15773.1"/>
    <property type="molecule type" value="Genomic_DNA"/>
</dbReference>
<reference evidence="5 6" key="1">
    <citation type="journal article" date="2020" name="Curr. Microbiol.">
        <title>Tepidiphilus baoligensis sp. nov., a Novel Bacterium of the Family Hydrogenophilaceae Isolated from an Oil Reservoir.</title>
        <authorList>
            <person name="Zhang X."/>
            <person name="Wang G."/>
            <person name="Ma X."/>
            <person name="Yu J."/>
            <person name="You J."/>
            <person name="Xue Y."/>
            <person name="Ma Y."/>
        </authorList>
    </citation>
    <scope>NUCLEOTIDE SEQUENCE [LARGE SCALE GENOMIC DNA]</scope>
    <source>
        <strain evidence="5 6">B18-69</strain>
    </source>
</reference>
<accession>A0ABX1QIA7</accession>
<dbReference type="Gene3D" id="3.30.2290.10">
    <property type="entry name" value="PmbA/TldD superfamily"/>
    <property type="match status" value="1"/>
</dbReference>